<reference evidence="3 4" key="1">
    <citation type="submission" date="2018-10" db="EMBL/GenBank/DDBJ databases">
        <title>Genomic Encyclopedia of Archaeal and Bacterial Type Strains, Phase II (KMG-II): from individual species to whole genera.</title>
        <authorList>
            <person name="Goeker M."/>
        </authorList>
    </citation>
    <scope>NUCLEOTIDE SEQUENCE [LARGE SCALE GENOMIC DNA]</scope>
    <source>
        <strain evidence="3 4">DSM 25230</strain>
    </source>
</reference>
<dbReference type="SUPFAM" id="SSF52172">
    <property type="entry name" value="CheY-like"/>
    <property type="match status" value="1"/>
</dbReference>
<evidence type="ECO:0000313" key="4">
    <source>
        <dbReference type="Proteomes" id="UP000269412"/>
    </source>
</evidence>
<dbReference type="Pfam" id="PF00072">
    <property type="entry name" value="Response_reg"/>
    <property type="match status" value="1"/>
</dbReference>
<keyword evidence="4" id="KW-1185">Reference proteome</keyword>
<dbReference type="RefSeq" id="WP_121065858.1">
    <property type="nucleotide sequence ID" value="NZ_RBIQ01000008.1"/>
</dbReference>
<dbReference type="Proteomes" id="UP000269412">
    <property type="component" value="Unassembled WGS sequence"/>
</dbReference>
<feature type="modified residue" description="4-aspartylphosphate" evidence="1">
    <location>
        <position position="64"/>
    </location>
</feature>
<dbReference type="InterPro" id="IPR001789">
    <property type="entry name" value="Sig_transdc_resp-reg_receiver"/>
</dbReference>
<evidence type="ECO:0000256" key="1">
    <source>
        <dbReference type="PROSITE-ProRule" id="PRU00169"/>
    </source>
</evidence>
<dbReference type="PANTHER" id="PTHR44520:SF2">
    <property type="entry name" value="RESPONSE REGULATOR RCP1"/>
    <property type="match status" value="1"/>
</dbReference>
<evidence type="ECO:0000259" key="2">
    <source>
        <dbReference type="PROSITE" id="PS50110"/>
    </source>
</evidence>
<dbReference type="EMBL" id="RBIQ01000008">
    <property type="protein sequence ID" value="RKR12821.1"/>
    <property type="molecule type" value="Genomic_DNA"/>
</dbReference>
<sequence>MERGVNCVLLVDDDDATNYIHTHVIIEANFAKQIIVKKNGAEALNFLKSKSAKDYIKPDIIFLDINMPVMNGWEFLEEYKELEDDLKSDMMVMMLSTSLNPADKLNSEASNYIERFINKPLTVEKLLDINLALID</sequence>
<feature type="domain" description="Response regulatory" evidence="2">
    <location>
        <begin position="7"/>
        <end position="134"/>
    </location>
</feature>
<comment type="caution">
    <text evidence="3">The sequence shown here is derived from an EMBL/GenBank/DDBJ whole genome shotgun (WGS) entry which is preliminary data.</text>
</comment>
<proteinExistence type="predicted"/>
<dbReference type="PANTHER" id="PTHR44520">
    <property type="entry name" value="RESPONSE REGULATOR RCP1-RELATED"/>
    <property type="match status" value="1"/>
</dbReference>
<dbReference type="InterPro" id="IPR052893">
    <property type="entry name" value="TCS_response_regulator"/>
</dbReference>
<dbReference type="SMART" id="SM00448">
    <property type="entry name" value="REC"/>
    <property type="match status" value="1"/>
</dbReference>
<protein>
    <submittedName>
        <fullName evidence="3">Response regulator receiver domain-containing protein</fullName>
    </submittedName>
</protein>
<keyword evidence="1" id="KW-0597">Phosphoprotein</keyword>
<dbReference type="OrthoDB" id="673128at2"/>
<dbReference type="Gene3D" id="3.40.50.2300">
    <property type="match status" value="1"/>
</dbReference>
<dbReference type="AlphaFoldDB" id="A0A495E839"/>
<dbReference type="InterPro" id="IPR011006">
    <property type="entry name" value="CheY-like_superfamily"/>
</dbReference>
<dbReference type="GO" id="GO:0000160">
    <property type="term" value="P:phosphorelay signal transduction system"/>
    <property type="evidence" value="ECO:0007669"/>
    <property type="project" value="InterPro"/>
</dbReference>
<evidence type="ECO:0000313" key="3">
    <source>
        <dbReference type="EMBL" id="RKR12821.1"/>
    </source>
</evidence>
<name>A0A495E839_9FLAO</name>
<dbReference type="PROSITE" id="PS50110">
    <property type="entry name" value="RESPONSE_REGULATORY"/>
    <property type="match status" value="1"/>
</dbReference>
<organism evidence="3 4">
    <name type="scientific">Maribacter vaceletii</name>
    <dbReference type="NCBI Taxonomy" id="1206816"/>
    <lineage>
        <taxon>Bacteria</taxon>
        <taxon>Pseudomonadati</taxon>
        <taxon>Bacteroidota</taxon>
        <taxon>Flavobacteriia</taxon>
        <taxon>Flavobacteriales</taxon>
        <taxon>Flavobacteriaceae</taxon>
        <taxon>Maribacter</taxon>
    </lineage>
</organism>
<accession>A0A495E839</accession>
<gene>
    <name evidence="3" type="ORF">CLV91_1528</name>
</gene>